<protein>
    <submittedName>
        <fullName evidence="1">Uncharacterized protein</fullName>
    </submittedName>
</protein>
<gene>
    <name evidence="1" type="ORF">BAUCODRAFT_213508</name>
</gene>
<reference evidence="1 2" key="1">
    <citation type="journal article" date="2012" name="PLoS Pathog.">
        <title>Diverse lifestyles and strategies of plant pathogenesis encoded in the genomes of eighteen Dothideomycetes fungi.</title>
        <authorList>
            <person name="Ohm R.A."/>
            <person name="Feau N."/>
            <person name="Henrissat B."/>
            <person name="Schoch C.L."/>
            <person name="Horwitz B.A."/>
            <person name="Barry K.W."/>
            <person name="Condon B.J."/>
            <person name="Copeland A.C."/>
            <person name="Dhillon B."/>
            <person name="Glaser F."/>
            <person name="Hesse C.N."/>
            <person name="Kosti I."/>
            <person name="LaButti K."/>
            <person name="Lindquist E.A."/>
            <person name="Lucas S."/>
            <person name="Salamov A.A."/>
            <person name="Bradshaw R.E."/>
            <person name="Ciuffetti L."/>
            <person name="Hamelin R.C."/>
            <person name="Kema G.H.J."/>
            <person name="Lawrence C."/>
            <person name="Scott J.A."/>
            <person name="Spatafora J.W."/>
            <person name="Turgeon B.G."/>
            <person name="de Wit P.J.G.M."/>
            <person name="Zhong S."/>
            <person name="Goodwin S.B."/>
            <person name="Grigoriev I.V."/>
        </authorList>
    </citation>
    <scope>NUCLEOTIDE SEQUENCE [LARGE SCALE GENOMIC DNA]</scope>
    <source>
        <strain evidence="1 2">UAMH 10762</strain>
    </source>
</reference>
<dbReference type="RefSeq" id="XP_007678922.1">
    <property type="nucleotide sequence ID" value="XM_007680732.1"/>
</dbReference>
<sequence length="154" mass="17111">MSIKGCTTLCKNKSVQWHGHENVRHLYMTRFRTIQILRRASPQPSCVLPSSIQPALKYTLCVEVRVASRRSMPPSMCAAVTKPQNAHTLLQCGMLPITAHGSNGNAAHSVHVCCEHHRWTPQRRTLDVAVCDGRGQPSLQPHGIVSRSNPPYEV</sequence>
<proteinExistence type="predicted"/>
<keyword evidence="2" id="KW-1185">Reference proteome</keyword>
<dbReference type="GeneID" id="19109761"/>
<evidence type="ECO:0000313" key="1">
    <source>
        <dbReference type="EMBL" id="EMC93895.1"/>
    </source>
</evidence>
<dbReference type="AlphaFoldDB" id="M2N552"/>
<dbReference type="Proteomes" id="UP000011761">
    <property type="component" value="Unassembled WGS sequence"/>
</dbReference>
<evidence type="ECO:0000313" key="2">
    <source>
        <dbReference type="Proteomes" id="UP000011761"/>
    </source>
</evidence>
<name>M2N552_BAUPA</name>
<organism evidence="1 2">
    <name type="scientific">Baudoinia panamericana (strain UAMH 10762)</name>
    <name type="common">Angels' share fungus</name>
    <name type="synonym">Baudoinia compniacensis (strain UAMH 10762)</name>
    <dbReference type="NCBI Taxonomy" id="717646"/>
    <lineage>
        <taxon>Eukaryota</taxon>
        <taxon>Fungi</taxon>
        <taxon>Dikarya</taxon>
        <taxon>Ascomycota</taxon>
        <taxon>Pezizomycotina</taxon>
        <taxon>Dothideomycetes</taxon>
        <taxon>Dothideomycetidae</taxon>
        <taxon>Mycosphaerellales</taxon>
        <taxon>Teratosphaeriaceae</taxon>
        <taxon>Baudoinia</taxon>
    </lineage>
</organism>
<dbReference type="HOGENOM" id="CLU_1703893_0_0_1"/>
<dbReference type="EMBL" id="KB445559">
    <property type="protein sequence ID" value="EMC93895.1"/>
    <property type="molecule type" value="Genomic_DNA"/>
</dbReference>
<accession>M2N552</accession>
<dbReference type="KEGG" id="bcom:BAUCODRAFT_213508"/>